<dbReference type="OrthoDB" id="5117757at2"/>
<sequence length="164" mass="17015">MTDETTSARRRTTWAWLAAAVLVATAACGGEAADEPADAGSPTAEAPSEPTTTELSMPSSETGRCMPPNVANLQAQEVAFEGTVIALEGEQATLEVAEWFKGDETDQVAVTSPGGGLADLELGVDFELGATYLVSASGGQVTVCGLSAEKDDRLEELYEQAYGH</sequence>
<feature type="compositionally biased region" description="Low complexity" evidence="1">
    <location>
        <begin position="38"/>
        <end position="54"/>
    </location>
</feature>
<keyword evidence="4" id="KW-1185">Reference proteome</keyword>
<evidence type="ECO:0000256" key="2">
    <source>
        <dbReference type="SAM" id="SignalP"/>
    </source>
</evidence>
<name>A0A2T8FFY9_9ACTN</name>
<dbReference type="RefSeq" id="WP_116570743.1">
    <property type="nucleotide sequence ID" value="NZ_QDGZ01000001.1"/>
</dbReference>
<evidence type="ECO:0000313" key="4">
    <source>
        <dbReference type="Proteomes" id="UP000246018"/>
    </source>
</evidence>
<evidence type="ECO:0008006" key="5">
    <source>
        <dbReference type="Google" id="ProtNLM"/>
    </source>
</evidence>
<evidence type="ECO:0000256" key="1">
    <source>
        <dbReference type="SAM" id="MobiDB-lite"/>
    </source>
</evidence>
<evidence type="ECO:0000313" key="3">
    <source>
        <dbReference type="EMBL" id="PVG84610.1"/>
    </source>
</evidence>
<dbReference type="EMBL" id="QDGZ01000001">
    <property type="protein sequence ID" value="PVG84610.1"/>
    <property type="molecule type" value="Genomic_DNA"/>
</dbReference>
<dbReference type="Proteomes" id="UP000246018">
    <property type="component" value="Unassembled WGS sequence"/>
</dbReference>
<protein>
    <recommendedName>
        <fullName evidence="5">Lipoprotein</fullName>
    </recommendedName>
</protein>
<dbReference type="AlphaFoldDB" id="A0A2T8FFY9"/>
<comment type="caution">
    <text evidence="3">The sequence shown here is derived from an EMBL/GenBank/DDBJ whole genome shotgun (WGS) entry which is preliminary data.</text>
</comment>
<proteinExistence type="predicted"/>
<reference evidence="3 4" key="1">
    <citation type="submission" date="2018-04" db="EMBL/GenBank/DDBJ databases">
        <title>Genome of Nocardioides gansuensis WSJ-1.</title>
        <authorList>
            <person name="Wu S."/>
            <person name="Wang G."/>
        </authorList>
    </citation>
    <scope>NUCLEOTIDE SEQUENCE [LARGE SCALE GENOMIC DNA]</scope>
    <source>
        <strain evidence="3 4">WSJ-1</strain>
    </source>
</reference>
<feature type="chain" id="PRO_5015524707" description="Lipoprotein" evidence="2">
    <location>
        <begin position="33"/>
        <end position="164"/>
    </location>
</feature>
<feature type="region of interest" description="Disordered" evidence="1">
    <location>
        <begin position="32"/>
        <end position="67"/>
    </location>
</feature>
<keyword evidence="2" id="KW-0732">Signal</keyword>
<accession>A0A2T8FFY9</accession>
<gene>
    <name evidence="3" type="ORF">DDE18_03140</name>
</gene>
<feature type="signal peptide" evidence="2">
    <location>
        <begin position="1"/>
        <end position="32"/>
    </location>
</feature>
<organism evidence="3 4">
    <name type="scientific">Nocardioides gansuensis</name>
    <dbReference type="NCBI Taxonomy" id="2138300"/>
    <lineage>
        <taxon>Bacteria</taxon>
        <taxon>Bacillati</taxon>
        <taxon>Actinomycetota</taxon>
        <taxon>Actinomycetes</taxon>
        <taxon>Propionibacteriales</taxon>
        <taxon>Nocardioidaceae</taxon>
        <taxon>Nocardioides</taxon>
    </lineage>
</organism>